<dbReference type="SUPFAM" id="SSF53254">
    <property type="entry name" value="Phosphoglycerate mutase-like"/>
    <property type="match status" value="1"/>
</dbReference>
<evidence type="ECO:0008006" key="3">
    <source>
        <dbReference type="Google" id="ProtNLM"/>
    </source>
</evidence>
<gene>
    <name evidence="1" type="ORF">A2159_01045</name>
</gene>
<name>A0A1F7X6D7_9BACT</name>
<dbReference type="SMART" id="SM00855">
    <property type="entry name" value="PGAM"/>
    <property type="match status" value="1"/>
</dbReference>
<proteinExistence type="predicted"/>
<dbReference type="AlphaFoldDB" id="A0A1F7X6D7"/>
<protein>
    <recommendedName>
        <fullName evidence="3">Phosphoglycerate mutase</fullName>
    </recommendedName>
</protein>
<dbReference type="InterPro" id="IPR013078">
    <property type="entry name" value="His_Pase_superF_clade-1"/>
</dbReference>
<dbReference type="Proteomes" id="UP000179219">
    <property type="component" value="Unassembled WGS sequence"/>
</dbReference>
<dbReference type="Pfam" id="PF00300">
    <property type="entry name" value="His_Phos_1"/>
    <property type="match status" value="2"/>
</dbReference>
<dbReference type="Gene3D" id="3.40.50.1240">
    <property type="entry name" value="Phosphoglycerate mutase-like"/>
    <property type="match status" value="2"/>
</dbReference>
<comment type="caution">
    <text evidence="1">The sequence shown here is derived from an EMBL/GenBank/DDBJ whole genome shotgun (WGS) entry which is preliminary data.</text>
</comment>
<dbReference type="InterPro" id="IPR029033">
    <property type="entry name" value="His_PPase_superfam"/>
</dbReference>
<evidence type="ECO:0000313" key="1">
    <source>
        <dbReference type="EMBL" id="OGM10654.1"/>
    </source>
</evidence>
<organism evidence="1 2">
    <name type="scientific">Candidatus Woesebacteria bacterium RBG_13_34_9</name>
    <dbReference type="NCBI Taxonomy" id="1802477"/>
    <lineage>
        <taxon>Bacteria</taxon>
        <taxon>Candidatus Woeseibacteriota</taxon>
    </lineage>
</organism>
<reference evidence="1 2" key="1">
    <citation type="journal article" date="2016" name="Nat. Commun.">
        <title>Thousands of microbial genomes shed light on interconnected biogeochemical processes in an aquifer system.</title>
        <authorList>
            <person name="Anantharaman K."/>
            <person name="Brown C.T."/>
            <person name="Hug L.A."/>
            <person name="Sharon I."/>
            <person name="Castelle C.J."/>
            <person name="Probst A.J."/>
            <person name="Thomas B.C."/>
            <person name="Singh A."/>
            <person name="Wilkins M.J."/>
            <person name="Karaoz U."/>
            <person name="Brodie E.L."/>
            <person name="Williams K.H."/>
            <person name="Hubbard S.S."/>
            <person name="Banfield J.F."/>
        </authorList>
    </citation>
    <scope>NUCLEOTIDE SEQUENCE [LARGE SCALE GENOMIC DNA]</scope>
</reference>
<dbReference type="EMBL" id="MGFP01000002">
    <property type="protein sequence ID" value="OGM10654.1"/>
    <property type="molecule type" value="Genomic_DNA"/>
</dbReference>
<accession>A0A1F7X6D7</accession>
<sequence length="166" mass="18859">MLLYIFRHAITYHTKTNTPYGDEVVSAEILPEGIPAIEKLAKYLKYISTDANYTSPYKRCIQTVEIVSEISGKSFQLKDVLGEYREDKETFEEFAKRVKDFLVYLEKQNIKSAAICTHGGVIAGVISFLTKNSYTLPDLHNYPAPGILVTIENGKLEYKDFNPTSY</sequence>
<dbReference type="CDD" id="cd07040">
    <property type="entry name" value="HP"/>
    <property type="match status" value="1"/>
</dbReference>
<evidence type="ECO:0000313" key="2">
    <source>
        <dbReference type="Proteomes" id="UP000179219"/>
    </source>
</evidence>